<comment type="caution">
    <text evidence="5">The sequence shown here is derived from an EMBL/GenBank/DDBJ whole genome shotgun (WGS) entry which is preliminary data.</text>
</comment>
<dbReference type="OrthoDB" id="9804774at2"/>
<dbReference type="InterPro" id="IPR057326">
    <property type="entry name" value="KR_dom"/>
</dbReference>
<dbReference type="PRINTS" id="PR00081">
    <property type="entry name" value="GDHRDH"/>
</dbReference>
<accession>A0A4R1BG57</accession>
<sequence>MARLEGAVAVVTGAGRGIGRAIAEELGAGGAKVVVNYSRSKGPAQEVVESIKSNGGQKAVAIQADVADAEQAARLIEDTVNEFGRIDVLVNNAGINIDRTMKKLTPEEWDRVVQVDLNSCFYTVKAALPHFMEQQSGAIVNISSFVGQAGNLGQANYSAAKAGIIGFTKTAAIELARYNVTVNAVCPGFIETDMFSSVPEEVQEKILKRIPLRRIGKPEEVARAVRYLVVDGDYITGQTLNINGGIYM</sequence>
<dbReference type="GO" id="GO:0032787">
    <property type="term" value="P:monocarboxylic acid metabolic process"/>
    <property type="evidence" value="ECO:0007669"/>
    <property type="project" value="UniProtKB-ARBA"/>
</dbReference>
<feature type="domain" description="Ketoreductase" evidence="4">
    <location>
        <begin position="7"/>
        <end position="188"/>
    </location>
</feature>
<dbReference type="Proteomes" id="UP000295244">
    <property type="component" value="Unassembled WGS sequence"/>
</dbReference>
<dbReference type="InterPro" id="IPR002347">
    <property type="entry name" value="SDR_fam"/>
</dbReference>
<dbReference type="EMBL" id="SKBU01000018">
    <property type="protein sequence ID" value="TCJ16170.1"/>
    <property type="molecule type" value="Genomic_DNA"/>
</dbReference>
<evidence type="ECO:0000256" key="3">
    <source>
        <dbReference type="RuleBase" id="RU000363"/>
    </source>
</evidence>
<dbReference type="RefSeq" id="WP_132691805.1">
    <property type="nucleotide sequence ID" value="NZ_SKBU01000018.1"/>
</dbReference>
<dbReference type="InterPro" id="IPR020904">
    <property type="entry name" value="Sc_DH/Rdtase_CS"/>
</dbReference>
<dbReference type="Gene3D" id="3.40.50.720">
    <property type="entry name" value="NAD(P)-binding Rossmann-like Domain"/>
    <property type="match status" value="1"/>
</dbReference>
<dbReference type="InterPro" id="IPR036291">
    <property type="entry name" value="NAD(P)-bd_dom_sf"/>
</dbReference>
<dbReference type="PROSITE" id="PS00061">
    <property type="entry name" value="ADH_SHORT"/>
    <property type="match status" value="1"/>
</dbReference>
<dbReference type="CDD" id="cd05333">
    <property type="entry name" value="BKR_SDR_c"/>
    <property type="match status" value="1"/>
</dbReference>
<protein>
    <submittedName>
        <fullName evidence="5">3-oxoacyl-ACP reductase FabG</fullName>
    </submittedName>
</protein>
<evidence type="ECO:0000256" key="2">
    <source>
        <dbReference type="ARBA" id="ARBA00023002"/>
    </source>
</evidence>
<name>A0A4R1BG57_9ACTN</name>
<dbReference type="SMART" id="SM00822">
    <property type="entry name" value="PKS_KR"/>
    <property type="match status" value="1"/>
</dbReference>
<organism evidence="5 6">
    <name type="scientific">Rubrobacter taiwanensis</name>
    <dbReference type="NCBI Taxonomy" id="185139"/>
    <lineage>
        <taxon>Bacteria</taxon>
        <taxon>Bacillati</taxon>
        <taxon>Actinomycetota</taxon>
        <taxon>Rubrobacteria</taxon>
        <taxon>Rubrobacterales</taxon>
        <taxon>Rubrobacteraceae</taxon>
        <taxon>Rubrobacter</taxon>
    </lineage>
</organism>
<keyword evidence="6" id="KW-1185">Reference proteome</keyword>
<dbReference type="AlphaFoldDB" id="A0A4R1BG57"/>
<evidence type="ECO:0000313" key="6">
    <source>
        <dbReference type="Proteomes" id="UP000295244"/>
    </source>
</evidence>
<dbReference type="GO" id="GO:0016491">
    <property type="term" value="F:oxidoreductase activity"/>
    <property type="evidence" value="ECO:0007669"/>
    <property type="project" value="UniProtKB-KW"/>
</dbReference>
<dbReference type="InterPro" id="IPR050259">
    <property type="entry name" value="SDR"/>
</dbReference>
<evidence type="ECO:0000259" key="4">
    <source>
        <dbReference type="SMART" id="SM00822"/>
    </source>
</evidence>
<dbReference type="NCBIfam" id="NF009466">
    <property type="entry name" value="PRK12826.1-2"/>
    <property type="match status" value="1"/>
</dbReference>
<dbReference type="PANTHER" id="PTHR42879:SF2">
    <property type="entry name" value="3-OXOACYL-[ACYL-CARRIER-PROTEIN] REDUCTASE FABG"/>
    <property type="match status" value="1"/>
</dbReference>
<comment type="similarity">
    <text evidence="1 3">Belongs to the short-chain dehydrogenases/reductases (SDR) family.</text>
</comment>
<keyword evidence="2" id="KW-0560">Oxidoreductase</keyword>
<dbReference type="PANTHER" id="PTHR42879">
    <property type="entry name" value="3-OXOACYL-(ACYL-CARRIER-PROTEIN) REDUCTASE"/>
    <property type="match status" value="1"/>
</dbReference>
<reference evidence="5 6" key="1">
    <citation type="submission" date="2019-03" db="EMBL/GenBank/DDBJ databases">
        <title>Whole genome sequence of a novel Rubrobacter taiwanensis strain, isolated from Yellowstone National Park.</title>
        <authorList>
            <person name="Freed S."/>
            <person name="Ramaley R.F."/>
            <person name="Kyndt J.A."/>
        </authorList>
    </citation>
    <scope>NUCLEOTIDE SEQUENCE [LARGE SCALE GENOMIC DNA]</scope>
    <source>
        <strain evidence="5 6">Yellowstone</strain>
    </source>
</reference>
<evidence type="ECO:0000256" key="1">
    <source>
        <dbReference type="ARBA" id="ARBA00006484"/>
    </source>
</evidence>
<gene>
    <name evidence="5" type="ORF">E0L93_10880</name>
</gene>
<dbReference type="FunFam" id="3.40.50.720:FF:000173">
    <property type="entry name" value="3-oxoacyl-[acyl-carrier protein] reductase"/>
    <property type="match status" value="1"/>
</dbReference>
<dbReference type="Pfam" id="PF00106">
    <property type="entry name" value="adh_short"/>
    <property type="match status" value="1"/>
</dbReference>
<proteinExistence type="inferred from homology"/>
<dbReference type="PRINTS" id="PR00080">
    <property type="entry name" value="SDRFAMILY"/>
</dbReference>
<dbReference type="NCBIfam" id="NF005559">
    <property type="entry name" value="PRK07231.1"/>
    <property type="match status" value="1"/>
</dbReference>
<evidence type="ECO:0000313" key="5">
    <source>
        <dbReference type="EMBL" id="TCJ16170.1"/>
    </source>
</evidence>
<dbReference type="SUPFAM" id="SSF51735">
    <property type="entry name" value="NAD(P)-binding Rossmann-fold domains"/>
    <property type="match status" value="1"/>
</dbReference>